<gene>
    <name evidence="3" type="ORF">AML91_00490</name>
</gene>
<keyword evidence="1" id="KW-1133">Transmembrane helix</keyword>
<evidence type="ECO:0000259" key="2">
    <source>
        <dbReference type="Pfam" id="PF12695"/>
    </source>
</evidence>
<proteinExistence type="predicted"/>
<feature type="transmembrane region" description="Helical" evidence="1">
    <location>
        <begin position="18"/>
        <end position="37"/>
    </location>
</feature>
<dbReference type="Gene3D" id="3.40.50.1820">
    <property type="entry name" value="alpha/beta hydrolase"/>
    <property type="match status" value="1"/>
</dbReference>
<dbReference type="GO" id="GO:0016787">
    <property type="term" value="F:hydrolase activity"/>
    <property type="evidence" value="ECO:0007669"/>
    <property type="project" value="UniProtKB-KW"/>
</dbReference>
<dbReference type="Pfam" id="PF12695">
    <property type="entry name" value="Abhydrolase_5"/>
    <property type="match status" value="1"/>
</dbReference>
<sequence>MQSSGVSMMGKKLTKRRVLLGIFAILIAAGFFLWRYLTPYAPEEKAESALVSANGVRVEQNDNWISFEPSVTLGAAVIFYPGALVAAEAYAPLAKKIAAAGHPFYIAKMPLNLAVIKSDAAGEIIRVHPKLSFVLGGHSLGGVMASRYAAEHADQLKGVYFLASYPDEKGSLKDTTLSVLSILGTEDQVVDQDKYNKGRSYLPGNTVYYSVKGGNHAQYGSYGEQKGDGKAAISEEEQQTLTARAMLDWMGNLR</sequence>
<keyword evidence="1" id="KW-0812">Transmembrane</keyword>
<dbReference type="InterPro" id="IPR029059">
    <property type="entry name" value="AB_hydrolase_5"/>
</dbReference>
<feature type="domain" description="Alpha/beta hydrolase fold-5" evidence="2">
    <location>
        <begin position="76"/>
        <end position="239"/>
    </location>
</feature>
<keyword evidence="3" id="KW-0378">Hydrolase</keyword>
<accession>A0ABR5T237</accession>
<reference evidence="3 4" key="1">
    <citation type="submission" date="2015-08" db="EMBL/GenBank/DDBJ databases">
        <title>Genome of Paenibacillus jilunlii.</title>
        <authorList>
            <person name="Sant'Anna F.H."/>
            <person name="Ambrosini A."/>
            <person name="Souza R."/>
            <person name="Bach E."/>
            <person name="Fernandes G."/>
            <person name="Balsanelli E."/>
            <person name="Baura V.A."/>
            <person name="Pedrosa F.O."/>
            <person name="Souza E.M."/>
            <person name="Passaglia L."/>
        </authorList>
    </citation>
    <scope>NUCLEOTIDE SEQUENCE [LARGE SCALE GENOMIC DNA]</scope>
    <source>
        <strain evidence="3 4">DSM 23019</strain>
    </source>
</reference>
<dbReference type="EMBL" id="LIPY01000071">
    <property type="protein sequence ID" value="KWX80683.1"/>
    <property type="molecule type" value="Genomic_DNA"/>
</dbReference>
<dbReference type="Proteomes" id="UP000070252">
    <property type="component" value="Unassembled WGS sequence"/>
</dbReference>
<dbReference type="SUPFAM" id="SSF53474">
    <property type="entry name" value="alpha/beta-Hydrolases"/>
    <property type="match status" value="1"/>
</dbReference>
<keyword evidence="4" id="KW-1185">Reference proteome</keyword>
<keyword evidence="1" id="KW-0472">Membrane</keyword>
<name>A0ABR5T237_9BACL</name>
<evidence type="ECO:0000313" key="3">
    <source>
        <dbReference type="EMBL" id="KWX80683.1"/>
    </source>
</evidence>
<evidence type="ECO:0000256" key="1">
    <source>
        <dbReference type="SAM" id="Phobius"/>
    </source>
</evidence>
<protein>
    <submittedName>
        <fullName evidence="3">Alpha/beta hydrolase</fullName>
    </submittedName>
</protein>
<evidence type="ECO:0000313" key="4">
    <source>
        <dbReference type="Proteomes" id="UP000070252"/>
    </source>
</evidence>
<dbReference type="InterPro" id="IPR029058">
    <property type="entry name" value="AB_hydrolase_fold"/>
</dbReference>
<comment type="caution">
    <text evidence="3">The sequence shown here is derived from an EMBL/GenBank/DDBJ whole genome shotgun (WGS) entry which is preliminary data.</text>
</comment>
<organism evidence="3 4">
    <name type="scientific">Paenibacillus jilunlii</name>
    <dbReference type="NCBI Taxonomy" id="682956"/>
    <lineage>
        <taxon>Bacteria</taxon>
        <taxon>Bacillati</taxon>
        <taxon>Bacillota</taxon>
        <taxon>Bacilli</taxon>
        <taxon>Bacillales</taxon>
        <taxon>Paenibacillaceae</taxon>
        <taxon>Paenibacillus</taxon>
    </lineage>
</organism>